<evidence type="ECO:0000313" key="4">
    <source>
        <dbReference type="WBParaSite" id="SMTH1_4940.1"/>
    </source>
</evidence>
<keyword evidence="1" id="KW-0732">Signal</keyword>
<accession>A0AA85BDE2</accession>
<proteinExistence type="predicted"/>
<dbReference type="PROSITE" id="PS50206">
    <property type="entry name" value="RHODANESE_3"/>
    <property type="match status" value="1"/>
</dbReference>
<dbReference type="Gene3D" id="3.40.250.10">
    <property type="entry name" value="Rhodanese-like domain"/>
    <property type="match status" value="1"/>
</dbReference>
<dbReference type="Proteomes" id="UP000050791">
    <property type="component" value="Unassembled WGS sequence"/>
</dbReference>
<dbReference type="SMART" id="SM00450">
    <property type="entry name" value="RHOD"/>
    <property type="match status" value="1"/>
</dbReference>
<dbReference type="Pfam" id="PF00581">
    <property type="entry name" value="Rhodanese"/>
    <property type="match status" value="1"/>
</dbReference>
<dbReference type="AlphaFoldDB" id="A0AA85BDE2"/>
<feature type="signal peptide" evidence="1">
    <location>
        <begin position="1"/>
        <end position="26"/>
    </location>
</feature>
<evidence type="ECO:0000259" key="2">
    <source>
        <dbReference type="PROSITE" id="PS50206"/>
    </source>
</evidence>
<feature type="chain" id="PRO_5041689360" description="Rhodanese domain-containing protein" evidence="1">
    <location>
        <begin position="27"/>
        <end position="167"/>
    </location>
</feature>
<dbReference type="InterPro" id="IPR001763">
    <property type="entry name" value="Rhodanese-like_dom"/>
</dbReference>
<evidence type="ECO:0000313" key="3">
    <source>
        <dbReference type="Proteomes" id="UP000050791"/>
    </source>
</evidence>
<reference evidence="4" key="1">
    <citation type="submission" date="2023-11" db="UniProtKB">
        <authorList>
            <consortium name="WormBaseParasite"/>
        </authorList>
    </citation>
    <scope>IDENTIFICATION</scope>
</reference>
<name>A0AA85BDE2_9TREM</name>
<sequence length="167" mass="18955">MMGRGGNLIWFLVLTVAILIASYIKPFDHTSGLCVKNSSVVCKRFSRWFTSEKLVNIDVKRLKEMMKSNDLKLIDVREPDELEEAGKIPFAVNIPLGEVEDAFKLDEKSFLEKYKIHKPNVADKNVVFSCRSGVRSMRALKIVQDLGYENPLNLVGGYNAWSKENAE</sequence>
<evidence type="ECO:0000256" key="1">
    <source>
        <dbReference type="SAM" id="SignalP"/>
    </source>
</evidence>
<dbReference type="InterPro" id="IPR036873">
    <property type="entry name" value="Rhodanese-like_dom_sf"/>
</dbReference>
<dbReference type="SUPFAM" id="SSF52821">
    <property type="entry name" value="Rhodanese/Cell cycle control phosphatase"/>
    <property type="match status" value="1"/>
</dbReference>
<dbReference type="WBParaSite" id="SMTH1_4940.1">
    <property type="protein sequence ID" value="SMTH1_4940.1"/>
    <property type="gene ID" value="SMTH1_4940"/>
</dbReference>
<dbReference type="PANTHER" id="PTHR44086:SF10">
    <property type="entry name" value="THIOSULFATE SULFURTRANSFERASE_RHODANESE-LIKE DOMAIN-CONTAINING PROTEIN 3"/>
    <property type="match status" value="1"/>
</dbReference>
<feature type="domain" description="Rhodanese" evidence="2">
    <location>
        <begin position="67"/>
        <end position="166"/>
    </location>
</feature>
<organism evidence="3 4">
    <name type="scientific">Schistosoma mattheei</name>
    <dbReference type="NCBI Taxonomy" id="31246"/>
    <lineage>
        <taxon>Eukaryota</taxon>
        <taxon>Metazoa</taxon>
        <taxon>Spiralia</taxon>
        <taxon>Lophotrochozoa</taxon>
        <taxon>Platyhelminthes</taxon>
        <taxon>Trematoda</taxon>
        <taxon>Digenea</taxon>
        <taxon>Strigeidida</taxon>
        <taxon>Schistosomatoidea</taxon>
        <taxon>Schistosomatidae</taxon>
        <taxon>Schistosoma</taxon>
    </lineage>
</organism>
<protein>
    <recommendedName>
        <fullName evidence="2">Rhodanese domain-containing protein</fullName>
    </recommendedName>
</protein>
<dbReference type="PANTHER" id="PTHR44086">
    <property type="entry name" value="THIOSULFATE SULFURTRANSFERASE RDL2, MITOCHONDRIAL-RELATED"/>
    <property type="match status" value="1"/>
</dbReference>